<evidence type="ECO:0000259" key="2">
    <source>
        <dbReference type="Pfam" id="PF00206"/>
    </source>
</evidence>
<dbReference type="Pfam" id="PF00206">
    <property type="entry name" value="Lyase_1"/>
    <property type="match status" value="1"/>
</dbReference>
<dbReference type="AlphaFoldDB" id="Q1YKE4"/>
<accession>Q1YKE4</accession>
<dbReference type="PANTHER" id="PTHR43172">
    <property type="entry name" value="ADENYLOSUCCINATE LYASE"/>
    <property type="match status" value="1"/>
</dbReference>
<dbReference type="HOGENOM" id="CLU_030949_3_0_5"/>
<dbReference type="PRINTS" id="PR00149">
    <property type="entry name" value="FUMRATELYASE"/>
</dbReference>
<sequence>MTAAVFSNPILAGLLGDEELSSYFTAESDIEAMLAFETALAEAEAAEGLIPAESAAAIAARAAGFAPDIASLADGTARDGVVVPDLLRQLRSDLADDHAAALHKGATSQDVIDASMAMRMQGVSLVLDRRLAALVDGLAEWSIAAADAEVMAHTRMQAARPTRFQRKLSAWSDPLVRCRLRREEIAPRAFALRFGGAVGDRASLDGKGDAIAARVAEILGLWSAPGSLHTDRDGIVEFGTWLSLITGALGKFGQDVVLSLQNEVGELALQGGGGSSAMPHKQNPVGAEVLVTLARFNATLVSGLHQSLVHENERSGAAWTLEWMILPQMAMAAGAATRTAQDLLGRLSLAEATRTG</sequence>
<protein>
    <submittedName>
        <fullName evidence="3">Putative adenylosuccinate lyase</fullName>
    </submittedName>
</protein>
<dbReference type="NCBIfam" id="NF004631">
    <property type="entry name" value="PRK05975.1"/>
    <property type="match status" value="1"/>
</dbReference>
<keyword evidence="4" id="KW-1185">Reference proteome</keyword>
<dbReference type="SUPFAM" id="SSF48557">
    <property type="entry name" value="L-aspartase-like"/>
    <property type="match status" value="1"/>
</dbReference>
<proteinExistence type="inferred from homology"/>
<keyword evidence="3" id="KW-0456">Lyase</keyword>
<dbReference type="OrthoDB" id="9768878at2"/>
<dbReference type="InterPro" id="IPR008948">
    <property type="entry name" value="L-Aspartase-like"/>
</dbReference>
<evidence type="ECO:0000313" key="3">
    <source>
        <dbReference type="EMBL" id="EAS50579.1"/>
    </source>
</evidence>
<comment type="caution">
    <text evidence="3">The sequence shown here is derived from an EMBL/GenBank/DDBJ whole genome shotgun (WGS) entry which is preliminary data.</text>
</comment>
<comment type="similarity">
    <text evidence="1">Belongs to the class-II fumarase/aspartase family.</text>
</comment>
<dbReference type="PRINTS" id="PR00145">
    <property type="entry name" value="ARGSUCLYASE"/>
</dbReference>
<dbReference type="Proteomes" id="UP000000321">
    <property type="component" value="Unassembled WGS sequence"/>
</dbReference>
<dbReference type="InterPro" id="IPR020557">
    <property type="entry name" value="Fumarate_lyase_CS"/>
</dbReference>
<dbReference type="RefSeq" id="WP_009208574.1">
    <property type="nucleotide sequence ID" value="NZ_BBWP01000013.1"/>
</dbReference>
<evidence type="ECO:0000313" key="4">
    <source>
        <dbReference type="Proteomes" id="UP000000321"/>
    </source>
</evidence>
<evidence type="ECO:0000256" key="1">
    <source>
        <dbReference type="ARBA" id="ARBA00034772"/>
    </source>
</evidence>
<dbReference type="PROSITE" id="PS00163">
    <property type="entry name" value="FUMARATE_LYASES"/>
    <property type="match status" value="1"/>
</dbReference>
<dbReference type="Gene3D" id="1.20.200.10">
    <property type="entry name" value="Fumarase/aspartase (Central domain)"/>
    <property type="match status" value="1"/>
</dbReference>
<reference evidence="3 4" key="1">
    <citation type="journal article" date="2008" name="Appl. Environ. Microbiol.">
        <title>Genomic insights into Mn(II) oxidation by the marine alphaproteobacterium Aurantimonas sp. strain SI85-9A1.</title>
        <authorList>
            <person name="Dick G.J."/>
            <person name="Podell S."/>
            <person name="Johnson H.A."/>
            <person name="Rivera-Espinoza Y."/>
            <person name="Bernier-Latmani R."/>
            <person name="McCarthy J.K."/>
            <person name="Torpey J.W."/>
            <person name="Clement B.G."/>
            <person name="Gaasterland T."/>
            <person name="Tebo B.M."/>
        </authorList>
    </citation>
    <scope>NUCLEOTIDE SEQUENCE [LARGE SCALE GENOMIC DNA]</scope>
    <source>
        <strain evidence="3 4">SI85-9A1</strain>
    </source>
</reference>
<dbReference type="EMBL" id="AAPJ01000002">
    <property type="protein sequence ID" value="EAS50579.1"/>
    <property type="molecule type" value="Genomic_DNA"/>
</dbReference>
<dbReference type="InterPro" id="IPR000362">
    <property type="entry name" value="Fumarate_lyase_fam"/>
</dbReference>
<dbReference type="InterPro" id="IPR022761">
    <property type="entry name" value="Fumarate_lyase_N"/>
</dbReference>
<feature type="domain" description="Fumarate lyase N-terminal" evidence="2">
    <location>
        <begin position="20"/>
        <end position="293"/>
    </location>
</feature>
<dbReference type="BioCyc" id="AURANTIMONAS:SI859A1_00699-MONOMER"/>
<dbReference type="GO" id="GO:0016829">
    <property type="term" value="F:lyase activity"/>
    <property type="evidence" value="ECO:0007669"/>
    <property type="project" value="UniProtKB-KW"/>
</dbReference>
<name>Q1YKE4_AURMS</name>
<gene>
    <name evidence="3" type="ORF">SI859A1_00699</name>
</gene>
<dbReference type="PANTHER" id="PTHR43172:SF2">
    <property type="entry name" value="ADENYLOSUCCINATE LYASE C-TERMINAL DOMAIN-CONTAINING PROTEIN"/>
    <property type="match status" value="1"/>
</dbReference>
<organism evidence="3 4">
    <name type="scientific">Aurantimonas manganoxydans (strain ATCC BAA-1229 / DSM 21871 / SI85-9A1)</name>
    <dbReference type="NCBI Taxonomy" id="287752"/>
    <lineage>
        <taxon>Bacteria</taxon>
        <taxon>Pseudomonadati</taxon>
        <taxon>Pseudomonadota</taxon>
        <taxon>Alphaproteobacteria</taxon>
        <taxon>Hyphomicrobiales</taxon>
        <taxon>Aurantimonadaceae</taxon>
        <taxon>Aurantimonas</taxon>
    </lineage>
</organism>